<evidence type="ECO:0000313" key="13">
    <source>
        <dbReference type="EMBL" id="CCE85423.1"/>
    </source>
</evidence>
<dbReference type="PANTHER" id="PTHR43827:SF3">
    <property type="entry name" value="NADP-DEPENDENT OXIDOREDUCTASE DOMAIN-CONTAINING PROTEIN"/>
    <property type="match status" value="1"/>
</dbReference>
<dbReference type="eggNOG" id="KOG1577">
    <property type="taxonomic scope" value="Eukaryota"/>
</dbReference>
<feature type="site" description="Lowers pKa of active site Tyr" evidence="11">
    <location>
        <position position="83"/>
    </location>
</feature>
<dbReference type="EC" id="1.1.1.358" evidence="6"/>
<dbReference type="AlphaFoldDB" id="G8Y405"/>
<dbReference type="SUPFAM" id="SSF51430">
    <property type="entry name" value="NAD(P)-linked oxidoreductase"/>
    <property type="match status" value="1"/>
</dbReference>
<dbReference type="InterPro" id="IPR044494">
    <property type="entry name" value="AKR3C2/3"/>
</dbReference>
<dbReference type="InterPro" id="IPR036812">
    <property type="entry name" value="NAD(P)_OxRdtase_dom_sf"/>
</dbReference>
<sequence>MNKYTTKSGRPLTLGLGTGSRWKDYKREKHLAFSTELVDLLKNAVEAGVRHIDTAHVYNTQTEVGIAIKESGIPREDFWITTKYTPSRSGPNRRPLEVIDEILTELQTDYLDLLLIHHPFVDKNADTSISLEEMWREFNQMKAQGRVREIGVSNFGVVDLKRLSSAEFTFKPAFNQIEFHPSLQNQTPGVVKFSQDNGILVEAYGSLTPLSFGKGQLLEYLENLASQLNRTKAQILLRYTLQKGILPITTTKNSERIKQNFEIYDFKLEDSQFERIDELGALQEHREYFTKDFEHYYSFV</sequence>
<gene>
    <name evidence="13" type="primary">Piso0_005019</name>
    <name evidence="13" type="ORF">GNLVRS01_PISO0M05952g</name>
</gene>
<keyword evidence="2" id="KW-0521">NADP</keyword>
<dbReference type="InParanoid" id="G8Y405"/>
<dbReference type="FunCoup" id="G8Y405">
    <property type="interactions" value="338"/>
</dbReference>
<feature type="binding site" evidence="10">
    <location>
        <position position="117"/>
    </location>
    <ligand>
        <name>substrate</name>
    </ligand>
</feature>
<keyword evidence="3" id="KW-0560">Oxidoreductase</keyword>
<dbReference type="Pfam" id="PF00248">
    <property type="entry name" value="Aldo_ket_red"/>
    <property type="match status" value="1"/>
</dbReference>
<evidence type="ECO:0000256" key="11">
    <source>
        <dbReference type="PIRSR" id="PIRSR000097-3"/>
    </source>
</evidence>
<dbReference type="InterPro" id="IPR018170">
    <property type="entry name" value="Aldo/ket_reductase_CS"/>
</dbReference>
<dbReference type="OrthoDB" id="416253at2759"/>
<comment type="catalytic activity">
    <reaction evidence="4">
        <text>(R)-pantolactone + NADP(+) = 2-dehydropantolactone + NADPH + H(+)</text>
        <dbReference type="Rhea" id="RHEA:18981"/>
        <dbReference type="ChEBI" id="CHEBI:15378"/>
        <dbReference type="ChEBI" id="CHEBI:16719"/>
        <dbReference type="ChEBI" id="CHEBI:18395"/>
        <dbReference type="ChEBI" id="CHEBI:57783"/>
        <dbReference type="ChEBI" id="CHEBI:58349"/>
        <dbReference type="EC" id="1.1.1.358"/>
    </reaction>
</comment>
<accession>G8Y405</accession>
<dbReference type="PANTHER" id="PTHR43827">
    <property type="entry name" value="2,5-DIKETO-D-GLUCONIC ACID REDUCTASE"/>
    <property type="match status" value="1"/>
</dbReference>
<dbReference type="PIRSF" id="PIRSF000097">
    <property type="entry name" value="AKR"/>
    <property type="match status" value="1"/>
</dbReference>
<dbReference type="InterPro" id="IPR023210">
    <property type="entry name" value="NADP_OxRdtase_dom"/>
</dbReference>
<dbReference type="Gene3D" id="3.20.20.100">
    <property type="entry name" value="NADP-dependent oxidoreductase domain"/>
    <property type="match status" value="1"/>
</dbReference>
<proteinExistence type="inferred from homology"/>
<dbReference type="OMA" id="HTPWAFR"/>
<comment type="similarity">
    <text evidence="1">Belongs to the aldo/keto reductase family.</text>
</comment>
<evidence type="ECO:0000256" key="1">
    <source>
        <dbReference type="ARBA" id="ARBA00007905"/>
    </source>
</evidence>
<dbReference type="GO" id="GO:0047011">
    <property type="term" value="F:2-dehydropantolactone reductase (A-specific) activity"/>
    <property type="evidence" value="ECO:0007669"/>
    <property type="project" value="UniProtKB-ARBA"/>
</dbReference>
<dbReference type="GO" id="GO:0016652">
    <property type="term" value="F:oxidoreductase activity, acting on NAD(P)H as acceptor"/>
    <property type="evidence" value="ECO:0007669"/>
    <property type="project" value="InterPro"/>
</dbReference>
<evidence type="ECO:0000256" key="3">
    <source>
        <dbReference type="ARBA" id="ARBA00023002"/>
    </source>
</evidence>
<feature type="domain" description="NADP-dependent oxidoreductase" evidence="12">
    <location>
        <begin position="35"/>
        <end position="279"/>
    </location>
</feature>
<feature type="active site" description="Proton donor" evidence="9">
    <location>
        <position position="58"/>
    </location>
</feature>
<evidence type="ECO:0000256" key="6">
    <source>
        <dbReference type="ARBA" id="ARBA00066965"/>
    </source>
</evidence>
<evidence type="ECO:0000256" key="5">
    <source>
        <dbReference type="ARBA" id="ARBA00051098"/>
    </source>
</evidence>
<evidence type="ECO:0000256" key="2">
    <source>
        <dbReference type="ARBA" id="ARBA00022857"/>
    </source>
</evidence>
<evidence type="ECO:0000256" key="10">
    <source>
        <dbReference type="PIRSR" id="PIRSR000097-2"/>
    </source>
</evidence>
<dbReference type="CDD" id="cd19120">
    <property type="entry name" value="AKR_AKR3C2-3"/>
    <property type="match status" value="1"/>
</dbReference>
<comment type="catalytic activity">
    <reaction evidence="5">
        <text>isatin + NADPH + H(+) = 3-hydroxyindolin-2-one + NADP(+)</text>
        <dbReference type="Rhea" id="RHEA:68608"/>
        <dbReference type="ChEBI" id="CHEBI:15378"/>
        <dbReference type="ChEBI" id="CHEBI:27539"/>
        <dbReference type="ChEBI" id="CHEBI:28536"/>
        <dbReference type="ChEBI" id="CHEBI:57783"/>
        <dbReference type="ChEBI" id="CHEBI:58349"/>
    </reaction>
</comment>
<keyword evidence="14" id="KW-1185">Reference proteome</keyword>
<evidence type="ECO:0000313" key="14">
    <source>
        <dbReference type="Proteomes" id="UP000005222"/>
    </source>
</evidence>
<reference evidence="13 14" key="1">
    <citation type="journal article" date="2012" name="G3 (Bethesda)">
        <title>Pichia sorbitophila, an interspecies yeast hybrid reveals early steps of genome resolution following polyploidization.</title>
        <authorList>
            <person name="Leh Louis V."/>
            <person name="Despons L."/>
            <person name="Friedrich A."/>
            <person name="Martin T."/>
            <person name="Durrens P."/>
            <person name="Casaregola S."/>
            <person name="Neuveglise C."/>
            <person name="Fairhead C."/>
            <person name="Marck C."/>
            <person name="Cruz J.A."/>
            <person name="Straub M.L."/>
            <person name="Kugler V."/>
            <person name="Sacerdot C."/>
            <person name="Uzunov Z."/>
            <person name="Thierry A."/>
            <person name="Weiss S."/>
            <person name="Bleykasten C."/>
            <person name="De Montigny J."/>
            <person name="Jacques N."/>
            <person name="Jung P."/>
            <person name="Lemaire M."/>
            <person name="Mallet S."/>
            <person name="Morel G."/>
            <person name="Richard G.F."/>
            <person name="Sarkar A."/>
            <person name="Savel G."/>
            <person name="Schacherer J."/>
            <person name="Seret M.L."/>
            <person name="Talla E."/>
            <person name="Samson G."/>
            <person name="Jubin C."/>
            <person name="Poulain J."/>
            <person name="Vacherie B."/>
            <person name="Barbe V."/>
            <person name="Pelletier E."/>
            <person name="Sherman D.J."/>
            <person name="Westhof E."/>
            <person name="Weissenbach J."/>
            <person name="Baret P.V."/>
            <person name="Wincker P."/>
            <person name="Gaillardin C."/>
            <person name="Dujon B."/>
            <person name="Souciet J.L."/>
        </authorList>
    </citation>
    <scope>NUCLEOTIDE SEQUENCE [LARGE SCALE GENOMIC DNA]</scope>
    <source>
        <strain evidence="14">ATCC MYA-4447 / BCRC 22081 / CBS 7064 / NBRC 10061 / NRRL Y-12695</strain>
    </source>
</reference>
<name>G8Y405_PICSO</name>
<dbReference type="EMBL" id="FO082047">
    <property type="protein sequence ID" value="CCE85423.1"/>
    <property type="molecule type" value="Genomic_DNA"/>
</dbReference>
<evidence type="ECO:0000259" key="12">
    <source>
        <dbReference type="Pfam" id="PF00248"/>
    </source>
</evidence>
<dbReference type="STRING" id="559304.G8Y405"/>
<dbReference type="GO" id="GO:0042180">
    <property type="term" value="P:ketone metabolic process"/>
    <property type="evidence" value="ECO:0007669"/>
    <property type="project" value="UniProtKB-ARBA"/>
</dbReference>
<dbReference type="PROSITE" id="PS00062">
    <property type="entry name" value="ALDOKETO_REDUCTASE_2"/>
    <property type="match status" value="1"/>
</dbReference>
<organism evidence="13 14">
    <name type="scientific">Pichia sorbitophila (strain ATCC MYA-4447 / BCRC 22081 / CBS 7064 / NBRC 10061 / NRRL Y-12695)</name>
    <name type="common">Hybrid yeast</name>
    <dbReference type="NCBI Taxonomy" id="559304"/>
    <lineage>
        <taxon>Eukaryota</taxon>
        <taxon>Fungi</taxon>
        <taxon>Dikarya</taxon>
        <taxon>Ascomycota</taxon>
        <taxon>Saccharomycotina</taxon>
        <taxon>Pichiomycetes</taxon>
        <taxon>Debaryomycetaceae</taxon>
        <taxon>Millerozyma</taxon>
    </lineage>
</organism>
<dbReference type="HOGENOM" id="CLU_023205_0_3_1"/>
<dbReference type="InterPro" id="IPR020471">
    <property type="entry name" value="AKR"/>
</dbReference>
<protein>
    <recommendedName>
        <fullName evidence="7">2-dehydropantolactone reductase</fullName>
        <ecNumber evidence="6">1.1.1.358</ecNumber>
    </recommendedName>
    <alternativeName>
        <fullName evidence="7">2-dehydropantolactone reductase</fullName>
    </alternativeName>
    <alternativeName>
        <fullName evidence="8">Ketopantoyl-lactone reductase</fullName>
    </alternativeName>
</protein>
<evidence type="ECO:0000256" key="8">
    <source>
        <dbReference type="ARBA" id="ARBA00081322"/>
    </source>
</evidence>
<dbReference type="FunFam" id="3.20.20.100:FF:000002">
    <property type="entry name" value="2,5-diketo-D-gluconic acid reductase A"/>
    <property type="match status" value="1"/>
</dbReference>
<evidence type="ECO:0000256" key="7">
    <source>
        <dbReference type="ARBA" id="ARBA00079693"/>
    </source>
</evidence>
<dbReference type="Proteomes" id="UP000005222">
    <property type="component" value="Chromosome M"/>
</dbReference>
<dbReference type="PRINTS" id="PR00069">
    <property type="entry name" value="ALDKETRDTASE"/>
</dbReference>
<evidence type="ECO:0000256" key="4">
    <source>
        <dbReference type="ARBA" id="ARBA00050878"/>
    </source>
</evidence>
<evidence type="ECO:0000256" key="9">
    <source>
        <dbReference type="PIRSR" id="PIRSR000097-1"/>
    </source>
</evidence>